<keyword evidence="20" id="KW-1185">Reference proteome</keyword>
<evidence type="ECO:0000256" key="14">
    <source>
        <dbReference type="ARBA" id="ARBA00048359"/>
    </source>
</evidence>
<keyword evidence="8 15" id="KW-0547">Nucleotide-binding</keyword>
<evidence type="ECO:0000256" key="4">
    <source>
        <dbReference type="ARBA" id="ARBA00011245"/>
    </source>
</evidence>
<dbReference type="InterPro" id="IPR002300">
    <property type="entry name" value="aa-tRNA-synth_Ia"/>
</dbReference>
<evidence type="ECO:0000259" key="18">
    <source>
        <dbReference type="Pfam" id="PF08264"/>
    </source>
</evidence>
<dbReference type="EC" id="6.1.1.5" evidence="15"/>
<dbReference type="FunFam" id="3.40.50.620:FF:000063">
    <property type="entry name" value="Isoleucine--tRNA ligase"/>
    <property type="match status" value="1"/>
</dbReference>
<dbReference type="GO" id="GO:0002161">
    <property type="term" value="F:aminoacyl-tRNA deacylase activity"/>
    <property type="evidence" value="ECO:0007669"/>
    <property type="project" value="InterPro"/>
</dbReference>
<evidence type="ECO:0000256" key="13">
    <source>
        <dbReference type="ARBA" id="ARBA00025217"/>
    </source>
</evidence>
<dbReference type="EMBL" id="AP011540">
    <property type="protein sequence ID" value="BAI64724.1"/>
    <property type="molecule type" value="Genomic_DNA"/>
</dbReference>
<evidence type="ECO:0000256" key="11">
    <source>
        <dbReference type="ARBA" id="ARBA00022917"/>
    </source>
</evidence>
<dbReference type="GO" id="GO:0004822">
    <property type="term" value="F:isoleucine-tRNA ligase activity"/>
    <property type="evidence" value="ECO:0007669"/>
    <property type="project" value="UniProtKB-UniRule"/>
</dbReference>
<dbReference type="Proteomes" id="UP000001883">
    <property type="component" value="Chromosome"/>
</dbReference>
<name>D2NSU8_ROTMD</name>
<dbReference type="PRINTS" id="PR00984">
    <property type="entry name" value="TRNASYNTHILE"/>
</dbReference>
<feature type="short sequence motif" description="'HIGH' region" evidence="15">
    <location>
        <begin position="122"/>
        <end position="132"/>
    </location>
</feature>
<evidence type="ECO:0000259" key="17">
    <source>
        <dbReference type="Pfam" id="PF00133"/>
    </source>
</evidence>
<proteinExistence type="inferred from homology"/>
<dbReference type="GO" id="GO:0008270">
    <property type="term" value="F:zinc ion binding"/>
    <property type="evidence" value="ECO:0007669"/>
    <property type="project" value="UniProtKB-UniRule"/>
</dbReference>
<dbReference type="SUPFAM" id="SSF47323">
    <property type="entry name" value="Anticodon-binding domain of a subclass of class I aminoacyl-tRNA synthetases"/>
    <property type="match status" value="1"/>
</dbReference>
<feature type="compositionally biased region" description="Polar residues" evidence="16">
    <location>
        <begin position="13"/>
        <end position="28"/>
    </location>
</feature>
<feature type="domain" description="Aminoacyl-tRNA synthetase class Ia" evidence="17">
    <location>
        <begin position="88"/>
        <end position="756"/>
    </location>
</feature>
<dbReference type="InterPro" id="IPR014729">
    <property type="entry name" value="Rossmann-like_a/b/a_fold"/>
</dbReference>
<reference evidence="19 20" key="3">
    <citation type="journal article" date="2010" name="Sequencing">
        <title>Complete Genome Sequence of Rothia mucilaginosa DY-18: A Clinical Isolate with Dense Meshwork-Like Structures from a Persistent Apical Periodontitis Lesion.</title>
        <authorList>
            <person name="Yamane K."/>
            <person name="Nambu T."/>
            <person name="Yamanaka T."/>
            <person name="Mashimo C."/>
            <person name="Sugimori C."/>
            <person name="Leung K.-P."/>
            <person name="Fukushima H."/>
        </authorList>
    </citation>
    <scope>NUCLEOTIDE SEQUENCE [LARGE SCALE GENOMIC DNA]</scope>
    <source>
        <strain evidence="19 20">DY-18</strain>
    </source>
</reference>
<dbReference type="NCBIfam" id="TIGR00392">
    <property type="entry name" value="ileS"/>
    <property type="match status" value="1"/>
</dbReference>
<keyword evidence="10 15" id="KW-0067">ATP-binding</keyword>
<evidence type="ECO:0000256" key="1">
    <source>
        <dbReference type="ARBA" id="ARBA00001947"/>
    </source>
</evidence>
<comment type="function">
    <text evidence="13 15">Catalyzes the attachment of isoleucine to tRNA(Ile). As IleRS can inadvertently accommodate and process structurally similar amino acids such as valine, to avoid such errors it has two additional distinct tRNA(Ile)-dependent editing activities. One activity is designated as 'pretransfer' editing and involves the hydrolysis of activated Val-AMP. The other activity is designated 'posttransfer' editing and involves deacylation of mischarged Val-tRNA(Ile).</text>
</comment>
<comment type="catalytic activity">
    <reaction evidence="14 15">
        <text>tRNA(Ile) + L-isoleucine + ATP = L-isoleucyl-tRNA(Ile) + AMP + diphosphate</text>
        <dbReference type="Rhea" id="RHEA:11060"/>
        <dbReference type="Rhea" id="RHEA-COMP:9666"/>
        <dbReference type="Rhea" id="RHEA-COMP:9695"/>
        <dbReference type="ChEBI" id="CHEBI:30616"/>
        <dbReference type="ChEBI" id="CHEBI:33019"/>
        <dbReference type="ChEBI" id="CHEBI:58045"/>
        <dbReference type="ChEBI" id="CHEBI:78442"/>
        <dbReference type="ChEBI" id="CHEBI:78528"/>
        <dbReference type="ChEBI" id="CHEBI:456215"/>
        <dbReference type="EC" id="6.1.1.5"/>
    </reaction>
</comment>
<keyword evidence="6 15" id="KW-0436">Ligase</keyword>
<reference evidence="19 20" key="2">
    <citation type="journal article" date="2010" name="J Osaka Dent Univ">
        <title>Isolation and identification of Rothia mucilaginosa from persistent apical periodontitis lesions.</title>
        <authorList>
            <person name="Yamane K."/>
            <person name="Yoshida M."/>
            <person name="Fujihira T."/>
            <person name="Baba T."/>
            <person name="Tsuji N."/>
            <person name="Hayashi H."/>
            <person name="Sugimori C."/>
            <person name="Yamanaka T."/>
            <person name="Mashimo C."/>
            <person name="Nambu T."/>
            <person name="Kawai H."/>
            <person name="Fukushima H."/>
        </authorList>
    </citation>
    <scope>NUCLEOTIDE SEQUENCE [LARGE SCALE GENOMIC DNA]</scope>
    <source>
        <strain evidence="19 20">DY-18</strain>
    </source>
</reference>
<evidence type="ECO:0000256" key="12">
    <source>
        <dbReference type="ARBA" id="ARBA00023146"/>
    </source>
</evidence>
<feature type="binding site" evidence="15">
    <location>
        <position position="725"/>
    </location>
    <ligand>
        <name>ATP</name>
        <dbReference type="ChEBI" id="CHEBI:30616"/>
    </ligand>
</feature>
<feature type="region of interest" description="Disordered" evidence="16">
    <location>
        <begin position="1"/>
        <end position="35"/>
    </location>
</feature>
<evidence type="ECO:0000313" key="20">
    <source>
        <dbReference type="Proteomes" id="UP000001883"/>
    </source>
</evidence>
<evidence type="ECO:0000256" key="3">
    <source>
        <dbReference type="ARBA" id="ARBA00007078"/>
    </source>
</evidence>
<dbReference type="InterPro" id="IPR033709">
    <property type="entry name" value="Anticodon_Ile_ABEc"/>
</dbReference>
<evidence type="ECO:0000256" key="7">
    <source>
        <dbReference type="ARBA" id="ARBA00022723"/>
    </source>
</evidence>
<comment type="subunit">
    <text evidence="4 15">Monomer.</text>
</comment>
<evidence type="ECO:0000256" key="16">
    <source>
        <dbReference type="SAM" id="MobiDB-lite"/>
    </source>
</evidence>
<dbReference type="InterPro" id="IPR001412">
    <property type="entry name" value="aa-tRNA-synth_I_CS"/>
</dbReference>
<evidence type="ECO:0000256" key="15">
    <source>
        <dbReference type="HAMAP-Rule" id="MF_02003"/>
    </source>
</evidence>
<dbReference type="GO" id="GO:0005524">
    <property type="term" value="F:ATP binding"/>
    <property type="evidence" value="ECO:0007669"/>
    <property type="project" value="UniProtKB-UniRule"/>
</dbReference>
<dbReference type="KEGG" id="rmu:RMDY18_08920"/>
<dbReference type="Pfam" id="PF19302">
    <property type="entry name" value="DUF5915"/>
    <property type="match status" value="1"/>
</dbReference>
<dbReference type="InterPro" id="IPR002301">
    <property type="entry name" value="Ile-tRNA-ligase"/>
</dbReference>
<organism evidence="19 20">
    <name type="scientific">Rothia mucilaginosa (strain DY-18)</name>
    <name type="common">Stomatococcus mucilaginosus</name>
    <dbReference type="NCBI Taxonomy" id="680646"/>
    <lineage>
        <taxon>Bacteria</taxon>
        <taxon>Bacillati</taxon>
        <taxon>Actinomycetota</taxon>
        <taxon>Actinomycetes</taxon>
        <taxon>Micrococcales</taxon>
        <taxon>Micrococcaceae</taxon>
        <taxon>Rothia</taxon>
    </lineage>
</organism>
<feature type="domain" description="Methionyl/Valyl/Leucyl/Isoleucyl-tRNA synthetase anticodon-binding" evidence="18">
    <location>
        <begin position="811"/>
        <end position="950"/>
    </location>
</feature>
<keyword evidence="11 15" id="KW-0648">Protein biosynthesis</keyword>
<dbReference type="GO" id="GO:0005737">
    <property type="term" value="C:cytoplasm"/>
    <property type="evidence" value="ECO:0007669"/>
    <property type="project" value="UniProtKB-SubCell"/>
</dbReference>
<comment type="domain">
    <text evidence="15">IleRS has two distinct active sites: one for aminoacylation and one for editing. The misactivated valine is translocated from the active site to the editing site, which sterically excludes the correctly activated isoleucine. The single editing site contains two valyl binding pockets, one specific for each substrate (Val-AMP or Val-tRNA(Ile)).</text>
</comment>
<comment type="subcellular location">
    <subcellularLocation>
        <location evidence="2 15">Cytoplasm</location>
    </subcellularLocation>
</comment>
<dbReference type="SUPFAM" id="SSF52374">
    <property type="entry name" value="Nucleotidylyl transferase"/>
    <property type="match status" value="1"/>
</dbReference>
<keyword evidence="7 15" id="KW-0479">Metal-binding</keyword>
<dbReference type="PANTHER" id="PTHR42780:SF1">
    <property type="entry name" value="ISOLEUCINE--TRNA LIGASE, CYTOPLASMIC"/>
    <property type="match status" value="1"/>
</dbReference>
<dbReference type="Gene3D" id="3.90.740.10">
    <property type="entry name" value="Valyl/Leucyl/Isoleucyl-tRNA synthetase, editing domain"/>
    <property type="match status" value="1"/>
</dbReference>
<reference evidence="20" key="1">
    <citation type="submission" date="2009-07" db="EMBL/GenBank/DDBJ databases">
        <title>Complete genome sequence of Rothia mucilaginosa DJ.</title>
        <authorList>
            <person name="Yamane K."/>
            <person name="Nambu T."/>
            <person name="Mashimo C."/>
            <person name="Sugimori C."/>
            <person name="Yamanaka T."/>
            <person name="Leung K."/>
            <person name="Fukushima H."/>
        </authorList>
    </citation>
    <scope>NUCLEOTIDE SEQUENCE [LARGE SCALE GENOMIC DNA]</scope>
    <source>
        <strain evidence="20">DY-18</strain>
    </source>
</reference>
<evidence type="ECO:0000256" key="2">
    <source>
        <dbReference type="ARBA" id="ARBA00004496"/>
    </source>
</evidence>
<comment type="similarity">
    <text evidence="3 15">Belongs to the class-I aminoacyl-tRNA synthetase family. IleS type 2 subfamily.</text>
</comment>
<dbReference type="FunFam" id="3.40.50.620:FF:000075">
    <property type="entry name" value="Isoleucine--tRNA ligase"/>
    <property type="match status" value="1"/>
</dbReference>
<comment type="cofactor">
    <cofactor evidence="1 15">
        <name>Zn(2+)</name>
        <dbReference type="ChEBI" id="CHEBI:29105"/>
    </cofactor>
</comment>
<dbReference type="GO" id="GO:0006428">
    <property type="term" value="P:isoleucyl-tRNA aminoacylation"/>
    <property type="evidence" value="ECO:0007669"/>
    <property type="project" value="UniProtKB-UniRule"/>
</dbReference>
<dbReference type="GO" id="GO:0000049">
    <property type="term" value="F:tRNA binding"/>
    <property type="evidence" value="ECO:0007669"/>
    <property type="project" value="InterPro"/>
</dbReference>
<evidence type="ECO:0000256" key="5">
    <source>
        <dbReference type="ARBA" id="ARBA00022490"/>
    </source>
</evidence>
<dbReference type="HOGENOM" id="CLU_001493_1_1_11"/>
<dbReference type="PANTHER" id="PTHR42780">
    <property type="entry name" value="SOLEUCYL-TRNA SYNTHETASE"/>
    <property type="match status" value="1"/>
</dbReference>
<sequence>MVPRRILPPAQPGSVSDAQASLHPSCQPSPAERRRVHAPAYRARCLNDENNKIRAHPMSNVYPKASAFEAAGSGVTASPKFPALEEAVLDYWKKDNTFAASIANRPAGENGENEFVFYDGPPFANGLPHYGHLLTGYAKDLVARYQTQRGHKVERRFGWDTHGLPAELEAMKQLGMTDKREILEMGIDNFNDAARASVLKYTNEWEKYVTRQARWVDFENDYKTLNVEYMESVIWAFKRLYDKGLTYQGFRVLPYCWKDETPLSNHELRMDDDVYKDRQDQTVTVAFRLTADTALGADEKVAAELDGVEALAWTTTPWTLPTNQALAVGPEIEYSVVPGAGKFEGRSFLIASELLGSYAKDLGYEGDNPAEDAAAAVTARYTGSQLEHVRYTPLWDYFADTEKWGTETSWQILVADYVTTGDGTGIVHQAPAYGEDDQKVCEGYGIPVILSLDEGAKFLNLFAEPTASGTTALAEIAGVQAFDANRTIINALKADDVLIREKSYVHSYPHCWRCRTPLIYRAITSWYVKVTDFKDRMYELNKQINWIPENVKYGQFGKWVENARDWSISRNRFWGSPIPVWVSDDPNYPRIDVYGSLEELKADFGRLPLNKDGEPDLHRPYIDELTRPNPDDPTGKSTMRRVEDVLDVWFDSGSMPYAQVHYPFENQEWFENHYPADFIVEYIGQTRGWFYVLHVLATALFDRPAFKNVISHGIVLGSDGQKMSKSLRNYPDVSEVLDRDGSDAMRWFLMSSPILRGGNLIVTEQGIREGVRQVMLPLWNVYHFFALYANAANNGEGYSAKLKYDSQHVMDRFILGKTREMIEQVTAAMDSYDIWNACEYLRQYADALTNWYVRRSRERFFNEDTDAFDTLYTALVTVSKVAASLLPLSSEEIYRGLTGERSVHLTDWPEASAFADESDLLALMQTVREVCSAGSALRKEKKIRVRQPLQQLTVAIAPEQFAALGTAFGEKGAEYFATIVEDELNLREVTLVSADTVDPADYGISQQLKVNARAAGPRLGKQVQVAIKASKSGDWTVTEDGTVLVGVKALDGGLALEEGEYELVTVVDADAEGAEHTAAAVLPGGFLVLNIELTDELVAEGIARDTIRAIQQARKDADLNVADRINLSIEAPEETLAALRANEALVTGETLAVSLQLTEAAELSISVAKA</sequence>
<dbReference type="AlphaFoldDB" id="D2NSU8"/>
<dbReference type="InterPro" id="IPR023586">
    <property type="entry name" value="Ile-tRNA-ligase_type2"/>
</dbReference>
<evidence type="ECO:0000313" key="19">
    <source>
        <dbReference type="EMBL" id="BAI64724.1"/>
    </source>
</evidence>
<keyword evidence="9 15" id="KW-0862">Zinc</keyword>
<evidence type="ECO:0000256" key="8">
    <source>
        <dbReference type="ARBA" id="ARBA00022741"/>
    </source>
</evidence>
<dbReference type="Gene3D" id="1.10.730.10">
    <property type="entry name" value="Isoleucyl-tRNA Synthetase, Domain 1"/>
    <property type="match status" value="1"/>
</dbReference>
<dbReference type="CDD" id="cd07961">
    <property type="entry name" value="Anticodon_Ia_Ile_ABEc"/>
    <property type="match status" value="1"/>
</dbReference>
<evidence type="ECO:0000256" key="9">
    <source>
        <dbReference type="ARBA" id="ARBA00022833"/>
    </source>
</evidence>
<evidence type="ECO:0000256" key="10">
    <source>
        <dbReference type="ARBA" id="ARBA00022840"/>
    </source>
</evidence>
<accession>D2NSU8</accession>
<dbReference type="eggNOG" id="COG0060">
    <property type="taxonomic scope" value="Bacteria"/>
</dbReference>
<dbReference type="CDD" id="cd00818">
    <property type="entry name" value="IleRS_core"/>
    <property type="match status" value="1"/>
</dbReference>
<keyword evidence="5 15" id="KW-0963">Cytoplasm</keyword>
<gene>
    <name evidence="15" type="primary">ileS</name>
    <name evidence="19" type="ordered locus">RMDY18_08920</name>
</gene>
<dbReference type="SUPFAM" id="SSF50677">
    <property type="entry name" value="ValRS/IleRS/LeuRS editing domain"/>
    <property type="match status" value="1"/>
</dbReference>
<dbReference type="HAMAP" id="MF_02003">
    <property type="entry name" value="Ile_tRNA_synth_type2"/>
    <property type="match status" value="1"/>
</dbReference>
<dbReference type="STRING" id="680646.RMDY18_08920"/>
<feature type="short sequence motif" description="'KMSKS' region" evidence="15">
    <location>
        <begin position="722"/>
        <end position="726"/>
    </location>
</feature>
<dbReference type="Pfam" id="PF00133">
    <property type="entry name" value="tRNA-synt_1"/>
    <property type="match status" value="1"/>
</dbReference>
<dbReference type="Pfam" id="PF08264">
    <property type="entry name" value="Anticodon_1"/>
    <property type="match status" value="1"/>
</dbReference>
<dbReference type="Gene3D" id="3.40.50.620">
    <property type="entry name" value="HUPs"/>
    <property type="match status" value="2"/>
</dbReference>
<dbReference type="PROSITE" id="PS00178">
    <property type="entry name" value="AA_TRNA_LIGASE_I"/>
    <property type="match status" value="1"/>
</dbReference>
<protein>
    <recommendedName>
        <fullName evidence="15">Isoleucine--tRNA ligase</fullName>
        <ecNumber evidence="15">6.1.1.5</ecNumber>
    </recommendedName>
    <alternativeName>
        <fullName evidence="15">Isoleucyl-tRNA synthetase</fullName>
        <shortName evidence="15">IleRS</shortName>
    </alternativeName>
</protein>
<dbReference type="InterPro" id="IPR013155">
    <property type="entry name" value="M/V/L/I-tRNA-synth_anticd-bd"/>
</dbReference>
<evidence type="ECO:0000256" key="6">
    <source>
        <dbReference type="ARBA" id="ARBA00022598"/>
    </source>
</evidence>
<keyword evidence="12 15" id="KW-0030">Aminoacyl-tRNA synthetase</keyword>
<dbReference type="InterPro" id="IPR009080">
    <property type="entry name" value="tRNAsynth_Ia_anticodon-bd"/>
</dbReference>
<dbReference type="InterPro" id="IPR009008">
    <property type="entry name" value="Val/Leu/Ile-tRNA-synth_edit"/>
</dbReference>